<keyword evidence="1" id="KW-0472">Membrane</keyword>
<dbReference type="Proteomes" id="UP000076830">
    <property type="component" value="Chromosome"/>
</dbReference>
<sequence>MNVTDRLSPSNRTLIEKWLPVLLAVGVVWLFARGLKNLFWTGFGLFWAFWWTGHWFLR</sequence>
<evidence type="ECO:0000313" key="2">
    <source>
        <dbReference type="EMBL" id="ANB17419.1"/>
    </source>
</evidence>
<evidence type="ECO:0000313" key="3">
    <source>
        <dbReference type="Proteomes" id="UP000076830"/>
    </source>
</evidence>
<keyword evidence="1" id="KW-0812">Transmembrane</keyword>
<keyword evidence="3" id="KW-1185">Reference proteome</keyword>
<gene>
    <name evidence="2" type="ORF">I596_1391</name>
</gene>
<proteinExistence type="predicted"/>
<reference evidence="2 3" key="1">
    <citation type="submission" date="2016-04" db="EMBL/GenBank/DDBJ databases">
        <title>Complete genome sequence of Dokdonella koreensis DS-123T.</title>
        <authorList>
            <person name="Kim J.F."/>
            <person name="Lee H."/>
            <person name="Kwak M.-J."/>
        </authorList>
    </citation>
    <scope>NUCLEOTIDE SEQUENCE [LARGE SCALE GENOMIC DNA]</scope>
    <source>
        <strain evidence="2 3">DS-123</strain>
    </source>
</reference>
<evidence type="ECO:0000256" key="1">
    <source>
        <dbReference type="SAM" id="Phobius"/>
    </source>
</evidence>
<dbReference type="KEGG" id="dko:I596_1391"/>
<accession>A0A160DSX6</accession>
<dbReference type="AlphaFoldDB" id="A0A160DSX6"/>
<dbReference type="EMBL" id="CP015249">
    <property type="protein sequence ID" value="ANB17419.1"/>
    <property type="molecule type" value="Genomic_DNA"/>
</dbReference>
<organism evidence="2 3">
    <name type="scientific">Dokdonella koreensis DS-123</name>
    <dbReference type="NCBI Taxonomy" id="1300342"/>
    <lineage>
        <taxon>Bacteria</taxon>
        <taxon>Pseudomonadati</taxon>
        <taxon>Pseudomonadota</taxon>
        <taxon>Gammaproteobacteria</taxon>
        <taxon>Lysobacterales</taxon>
        <taxon>Rhodanobacteraceae</taxon>
        <taxon>Dokdonella</taxon>
    </lineage>
</organism>
<dbReference type="RefSeq" id="WP_190279004.1">
    <property type="nucleotide sequence ID" value="NZ_CP015249.1"/>
</dbReference>
<feature type="transmembrane region" description="Helical" evidence="1">
    <location>
        <begin position="38"/>
        <end position="57"/>
    </location>
</feature>
<name>A0A160DSX6_9GAMM</name>
<feature type="transmembrane region" description="Helical" evidence="1">
    <location>
        <begin position="14"/>
        <end position="32"/>
    </location>
</feature>
<keyword evidence="1" id="KW-1133">Transmembrane helix</keyword>
<protein>
    <submittedName>
        <fullName evidence="2">Uncharacterized protein</fullName>
    </submittedName>
</protein>